<dbReference type="GO" id="GO:0042277">
    <property type="term" value="F:peptide binding"/>
    <property type="evidence" value="ECO:0007669"/>
    <property type="project" value="TreeGrafter"/>
</dbReference>
<reference evidence="10" key="1">
    <citation type="journal article" date="2023" name="G3 (Bethesda)">
        <title>Whole genome assemblies of Zophobas morio and Tenebrio molitor.</title>
        <authorList>
            <person name="Kaur S."/>
            <person name="Stinson S.A."/>
            <person name="diCenzo G.C."/>
        </authorList>
    </citation>
    <scope>NUCLEOTIDE SEQUENCE</scope>
    <source>
        <strain evidence="10">QUZm001</strain>
    </source>
</reference>
<feature type="transmembrane region" description="Helical" evidence="9">
    <location>
        <begin position="201"/>
        <end position="220"/>
    </location>
</feature>
<dbReference type="PANTHER" id="PTHR24229:SF40">
    <property type="entry name" value="ALLATOSTATIN C RECEPTOR 1-RELATED"/>
    <property type="match status" value="1"/>
</dbReference>
<evidence type="ECO:0000256" key="8">
    <source>
        <dbReference type="ARBA" id="ARBA00023224"/>
    </source>
</evidence>
<dbReference type="Proteomes" id="UP001168821">
    <property type="component" value="Unassembled WGS sequence"/>
</dbReference>
<comment type="caution">
    <text evidence="10">The sequence shown here is derived from an EMBL/GenBank/DDBJ whole genome shotgun (WGS) entry which is preliminary data.</text>
</comment>
<keyword evidence="8" id="KW-0807">Transducer</keyword>
<feature type="transmembrane region" description="Helical" evidence="9">
    <location>
        <begin position="146"/>
        <end position="165"/>
    </location>
</feature>
<keyword evidence="7" id="KW-0675">Receptor</keyword>
<feature type="transmembrane region" description="Helical" evidence="9">
    <location>
        <begin position="171"/>
        <end position="189"/>
    </location>
</feature>
<dbReference type="GO" id="GO:0004930">
    <property type="term" value="F:G protein-coupled receptor activity"/>
    <property type="evidence" value="ECO:0007669"/>
    <property type="project" value="UniProtKB-KW"/>
</dbReference>
<comment type="subcellular location">
    <subcellularLocation>
        <location evidence="1">Cell membrane</location>
        <topology evidence="1">Multi-pass membrane protein</topology>
    </subcellularLocation>
</comment>
<sequence length="301" mass="34225">MDPEEFANTTTDNDTDFGSELHYTPPSNVVLVPAVVVNLGSIVADVLMIYLITKFKNLHTIANWYIVSWRVCSVLFLALSPINFMVLALVSYVWKEIACVWFIEIFVAYTGNVLFVVGLTVDWYLSHFASRHVPMKIRSYYRWEIVAIWVVIAILAVSMCFRCALTELSKLGLAIRIVYIVFVLAVYVLRGFKLRTISVDGRSNLVLILVFSHVLCWLPNDVLLAIKCFDEDLHISYEISALVTLIGYSNSIVVIAILYYCDKNFQTSFKALCNNREELSNSESSYESIDLNKPGEDRLLV</sequence>
<proteinExistence type="predicted"/>
<keyword evidence="6 9" id="KW-0472">Membrane</keyword>
<dbReference type="PANTHER" id="PTHR24229">
    <property type="entry name" value="NEUROPEPTIDES RECEPTOR"/>
    <property type="match status" value="1"/>
</dbReference>
<evidence type="ECO:0008006" key="12">
    <source>
        <dbReference type="Google" id="ProtNLM"/>
    </source>
</evidence>
<evidence type="ECO:0000256" key="5">
    <source>
        <dbReference type="ARBA" id="ARBA00023040"/>
    </source>
</evidence>
<evidence type="ECO:0000313" key="10">
    <source>
        <dbReference type="EMBL" id="KAJ3643826.1"/>
    </source>
</evidence>
<name>A0AA38HVR9_9CUCU</name>
<feature type="transmembrane region" description="Helical" evidence="9">
    <location>
        <begin position="240"/>
        <end position="261"/>
    </location>
</feature>
<dbReference type="EMBL" id="JALNTZ010000008">
    <property type="protein sequence ID" value="KAJ3643826.1"/>
    <property type="molecule type" value="Genomic_DNA"/>
</dbReference>
<evidence type="ECO:0000256" key="4">
    <source>
        <dbReference type="ARBA" id="ARBA00022989"/>
    </source>
</evidence>
<keyword evidence="5" id="KW-0297">G-protein coupled receptor</keyword>
<dbReference type="GO" id="GO:0043005">
    <property type="term" value="C:neuron projection"/>
    <property type="evidence" value="ECO:0007669"/>
    <property type="project" value="TreeGrafter"/>
</dbReference>
<accession>A0AA38HVR9</accession>
<dbReference type="SUPFAM" id="SSF81321">
    <property type="entry name" value="Family A G protein-coupled receptor-like"/>
    <property type="match status" value="1"/>
</dbReference>
<evidence type="ECO:0000256" key="3">
    <source>
        <dbReference type="ARBA" id="ARBA00022692"/>
    </source>
</evidence>
<feature type="transmembrane region" description="Helical" evidence="9">
    <location>
        <begin position="100"/>
        <end position="125"/>
    </location>
</feature>
<dbReference type="GO" id="GO:0005886">
    <property type="term" value="C:plasma membrane"/>
    <property type="evidence" value="ECO:0007669"/>
    <property type="project" value="UniProtKB-SubCell"/>
</dbReference>
<keyword evidence="2" id="KW-1003">Cell membrane</keyword>
<organism evidence="10 11">
    <name type="scientific">Zophobas morio</name>
    <dbReference type="NCBI Taxonomy" id="2755281"/>
    <lineage>
        <taxon>Eukaryota</taxon>
        <taxon>Metazoa</taxon>
        <taxon>Ecdysozoa</taxon>
        <taxon>Arthropoda</taxon>
        <taxon>Hexapoda</taxon>
        <taxon>Insecta</taxon>
        <taxon>Pterygota</taxon>
        <taxon>Neoptera</taxon>
        <taxon>Endopterygota</taxon>
        <taxon>Coleoptera</taxon>
        <taxon>Polyphaga</taxon>
        <taxon>Cucujiformia</taxon>
        <taxon>Tenebrionidae</taxon>
        <taxon>Zophobas</taxon>
    </lineage>
</organism>
<evidence type="ECO:0000256" key="9">
    <source>
        <dbReference type="SAM" id="Phobius"/>
    </source>
</evidence>
<evidence type="ECO:0000313" key="11">
    <source>
        <dbReference type="Proteomes" id="UP001168821"/>
    </source>
</evidence>
<dbReference type="PRINTS" id="PR00237">
    <property type="entry name" value="GPCRRHODOPSN"/>
</dbReference>
<dbReference type="Gene3D" id="1.20.1070.10">
    <property type="entry name" value="Rhodopsin 7-helix transmembrane proteins"/>
    <property type="match status" value="1"/>
</dbReference>
<feature type="transmembrane region" description="Helical" evidence="9">
    <location>
        <begin position="30"/>
        <end position="53"/>
    </location>
</feature>
<evidence type="ECO:0000256" key="1">
    <source>
        <dbReference type="ARBA" id="ARBA00004651"/>
    </source>
</evidence>
<protein>
    <recommendedName>
        <fullName evidence="12">G-protein coupled receptors family 1 profile domain-containing protein</fullName>
    </recommendedName>
</protein>
<dbReference type="AlphaFoldDB" id="A0AA38HVR9"/>
<evidence type="ECO:0000256" key="7">
    <source>
        <dbReference type="ARBA" id="ARBA00023170"/>
    </source>
</evidence>
<evidence type="ECO:0000256" key="6">
    <source>
        <dbReference type="ARBA" id="ARBA00023136"/>
    </source>
</evidence>
<dbReference type="CDD" id="cd00637">
    <property type="entry name" value="7tm_classA_rhodopsin-like"/>
    <property type="match status" value="1"/>
</dbReference>
<gene>
    <name evidence="10" type="ORF">Zmor_026513</name>
</gene>
<keyword evidence="11" id="KW-1185">Reference proteome</keyword>
<feature type="transmembrane region" description="Helical" evidence="9">
    <location>
        <begin position="74"/>
        <end position="94"/>
    </location>
</feature>
<keyword evidence="3 9" id="KW-0812">Transmembrane</keyword>
<evidence type="ECO:0000256" key="2">
    <source>
        <dbReference type="ARBA" id="ARBA00022475"/>
    </source>
</evidence>
<keyword evidence="4 9" id="KW-1133">Transmembrane helix</keyword>
<dbReference type="InterPro" id="IPR000276">
    <property type="entry name" value="GPCR_Rhodpsn"/>
</dbReference>